<reference evidence="2" key="1">
    <citation type="journal article" date="2019" name="Int. J. Syst. Evol. Microbiol.">
        <title>The Global Catalogue of Microorganisms (GCM) 10K type strain sequencing project: providing services to taxonomists for standard genome sequencing and annotation.</title>
        <authorList>
            <consortium name="The Broad Institute Genomics Platform"/>
            <consortium name="The Broad Institute Genome Sequencing Center for Infectious Disease"/>
            <person name="Wu L."/>
            <person name="Ma J."/>
        </authorList>
    </citation>
    <scope>NUCLEOTIDE SEQUENCE [LARGE SCALE GENOMIC DNA]</scope>
    <source>
        <strain evidence="2">CCM 8609</strain>
    </source>
</reference>
<gene>
    <name evidence="1" type="ORF">GCM10011459_14400</name>
</gene>
<dbReference type="Proteomes" id="UP000603295">
    <property type="component" value="Unassembled WGS sequence"/>
</dbReference>
<accession>A0ABQ2C6J2</accession>
<proteinExistence type="predicted"/>
<keyword evidence="2" id="KW-1185">Reference proteome</keyword>
<sequence>MALTKEKQITLVGHSTINGTEVARFNAQIATDLTAQTTINTYIYNQELYRKNLKQVRDDSDEFRTYIRKQEDEAFSEVATETEE</sequence>
<evidence type="ECO:0000313" key="2">
    <source>
        <dbReference type="Proteomes" id="UP000603295"/>
    </source>
</evidence>
<comment type="caution">
    <text evidence="1">The sequence shown here is derived from an EMBL/GenBank/DDBJ whole genome shotgun (WGS) entry which is preliminary data.</text>
</comment>
<evidence type="ECO:0000313" key="1">
    <source>
        <dbReference type="EMBL" id="GGI63606.1"/>
    </source>
</evidence>
<dbReference type="EMBL" id="BMDS01000005">
    <property type="protein sequence ID" value="GGI63606.1"/>
    <property type="molecule type" value="Genomic_DNA"/>
</dbReference>
<name>A0ABQ2C6J2_9LACO</name>
<protein>
    <submittedName>
        <fullName evidence="1">Uncharacterized protein</fullName>
    </submittedName>
</protein>
<dbReference type="RefSeq" id="WP_153710422.1">
    <property type="nucleotide sequence ID" value="NZ_BMDS01000005.1"/>
</dbReference>
<organism evidence="1 2">
    <name type="scientific">Limosilactobacillus caviae</name>
    <dbReference type="NCBI Taxonomy" id="1769424"/>
    <lineage>
        <taxon>Bacteria</taxon>
        <taxon>Bacillati</taxon>
        <taxon>Bacillota</taxon>
        <taxon>Bacilli</taxon>
        <taxon>Lactobacillales</taxon>
        <taxon>Lactobacillaceae</taxon>
        <taxon>Limosilactobacillus</taxon>
    </lineage>
</organism>